<dbReference type="RefSeq" id="WP_214623298.1">
    <property type="nucleotide sequence ID" value="NZ_JAHGAW010000006.1"/>
</dbReference>
<dbReference type="EMBL" id="JAHGAW010000006">
    <property type="protein sequence ID" value="MBT2187392.1"/>
    <property type="molecule type" value="Genomic_DNA"/>
</dbReference>
<dbReference type="Proteomes" id="UP001138757">
    <property type="component" value="Unassembled WGS sequence"/>
</dbReference>
<gene>
    <name evidence="2" type="ORF">KK488_10585</name>
</gene>
<protein>
    <submittedName>
        <fullName evidence="2">Nuclear transport factor 2 family protein</fullName>
    </submittedName>
</protein>
<accession>A0A9X1IRH3</accession>
<comment type="caution">
    <text evidence="2">The sequence shown here is derived from an EMBL/GenBank/DDBJ whole genome shotgun (WGS) entry which is preliminary data.</text>
</comment>
<dbReference type="Pfam" id="PF12680">
    <property type="entry name" value="SnoaL_2"/>
    <property type="match status" value="1"/>
</dbReference>
<dbReference type="InterPro" id="IPR032710">
    <property type="entry name" value="NTF2-like_dom_sf"/>
</dbReference>
<dbReference type="InterPro" id="IPR037401">
    <property type="entry name" value="SnoaL-like"/>
</dbReference>
<evidence type="ECO:0000313" key="2">
    <source>
        <dbReference type="EMBL" id="MBT2187392.1"/>
    </source>
</evidence>
<dbReference type="Gene3D" id="3.10.450.50">
    <property type="match status" value="1"/>
</dbReference>
<evidence type="ECO:0000313" key="3">
    <source>
        <dbReference type="Proteomes" id="UP001138757"/>
    </source>
</evidence>
<evidence type="ECO:0000259" key="1">
    <source>
        <dbReference type="Pfam" id="PF12680"/>
    </source>
</evidence>
<dbReference type="AlphaFoldDB" id="A0A9X1IRH3"/>
<sequence length="133" mass="15072">MTQDDYADYIARFNANDFQGFGRYYCDDVVFNLGEKRQIIGRENILDFYRDVKSKVRETLDIVGVAVGAGTLACHVRTEFYGLVDWPDFIAGPLMKGDSLNIESLGFYYLRDGKFSQILGARYKTLPTIKASA</sequence>
<organism evidence="2 3">
    <name type="scientific">Sphingobium nicotianae</name>
    <dbReference type="NCBI Taxonomy" id="2782607"/>
    <lineage>
        <taxon>Bacteria</taxon>
        <taxon>Pseudomonadati</taxon>
        <taxon>Pseudomonadota</taxon>
        <taxon>Alphaproteobacteria</taxon>
        <taxon>Sphingomonadales</taxon>
        <taxon>Sphingomonadaceae</taxon>
        <taxon>Sphingobium</taxon>
    </lineage>
</organism>
<dbReference type="SUPFAM" id="SSF54427">
    <property type="entry name" value="NTF2-like"/>
    <property type="match status" value="1"/>
</dbReference>
<proteinExistence type="predicted"/>
<keyword evidence="3" id="KW-1185">Reference proteome</keyword>
<reference evidence="2" key="1">
    <citation type="submission" date="2021-05" db="EMBL/GenBank/DDBJ databases">
        <title>Genome of Sphingobium sp. strain.</title>
        <authorList>
            <person name="Fan R."/>
        </authorList>
    </citation>
    <scope>NUCLEOTIDE SEQUENCE</scope>
    <source>
        <strain evidence="2">H33</strain>
    </source>
</reference>
<name>A0A9X1IRH3_9SPHN</name>
<feature type="domain" description="SnoaL-like" evidence="1">
    <location>
        <begin position="8"/>
        <end position="116"/>
    </location>
</feature>